<keyword evidence="2" id="KW-0812">Transmembrane</keyword>
<feature type="compositionally biased region" description="Basic and acidic residues" evidence="1">
    <location>
        <begin position="1"/>
        <end position="34"/>
    </location>
</feature>
<evidence type="ECO:0000313" key="4">
    <source>
        <dbReference type="Proteomes" id="UP000195011"/>
    </source>
</evidence>
<protein>
    <recommendedName>
        <fullName evidence="5">DUF4190 domain-containing protein</fullName>
    </recommendedName>
</protein>
<accession>A0A251YCE9</accession>
<feature type="transmembrane region" description="Helical" evidence="2">
    <location>
        <begin position="210"/>
        <end position="227"/>
    </location>
</feature>
<comment type="caution">
    <text evidence="3">The sequence shown here is derived from an EMBL/GenBank/DDBJ whole genome shotgun (WGS) entry which is preliminary data.</text>
</comment>
<sequence>MSDERDPDRTDGRHPDEPQDAGHEDAAEAPHEAEAPSPYGPADPGASADPDRAPAADEDGGDAPAADTYGVDDDADRSEGAPVVTPDAEPLADAAPDADAAALADAPIPARAAGEVLPPADHSAAGGYAPPAADAGSAAYAPPVGHGAPAAHGAPTDSAAPAGYAPPAGAPPYVGGPPARPRGGKGLAIAALVVGIAAVVAALIPFLNYVSFVPAFAAIILGIISLARRMDGKPLAVTGLILGIVGFVLGVILAIVYTFAFVDAVSDAVESSGTGGVASPGPTYGDGDGDGTDPDAGGDAAGAPGTSPEDPLPIGTTVTGEGVDGPEWSVTLGQPILDATAAVLAADPANPEPAEGMQYAVVPVTVTYLGQDQGDPLSELVLGYLAPDGSPYSAADAFALAPAPAFADGAGLLEPQGTASGNVVVEIPIDGAGEGLWATVPGLAADAYYFRAG</sequence>
<feature type="compositionally biased region" description="Low complexity" evidence="1">
    <location>
        <begin position="294"/>
        <end position="306"/>
    </location>
</feature>
<evidence type="ECO:0000313" key="3">
    <source>
        <dbReference type="EMBL" id="OUE21793.1"/>
    </source>
</evidence>
<evidence type="ECO:0000256" key="2">
    <source>
        <dbReference type="SAM" id="Phobius"/>
    </source>
</evidence>
<reference evidence="3 4" key="1">
    <citation type="submission" date="2016-08" db="EMBL/GenBank/DDBJ databases">
        <title>Genome sequence of Clavibacter michiganensis spp strain CFBP8017.</title>
        <authorList>
            <person name="Thapa S.P."/>
            <person name="Coaker G."/>
            <person name="Jacques M.-A."/>
        </authorList>
    </citation>
    <scope>NUCLEOTIDE SEQUENCE [LARGE SCALE GENOMIC DNA]</scope>
    <source>
        <strain evidence="3">CFBP8017</strain>
    </source>
</reference>
<dbReference type="EMBL" id="MDJY01000050">
    <property type="protein sequence ID" value="OUE21793.1"/>
    <property type="molecule type" value="Genomic_DNA"/>
</dbReference>
<feature type="region of interest" description="Disordered" evidence="1">
    <location>
        <begin position="1"/>
        <end position="91"/>
    </location>
</feature>
<evidence type="ECO:0000256" key="1">
    <source>
        <dbReference type="SAM" id="MobiDB-lite"/>
    </source>
</evidence>
<feature type="region of interest" description="Disordered" evidence="1">
    <location>
        <begin position="270"/>
        <end position="326"/>
    </location>
</feature>
<dbReference type="RefSeq" id="WP_086517966.1">
    <property type="nucleotide sequence ID" value="NZ_MDJY01000050.1"/>
</dbReference>
<dbReference type="Proteomes" id="UP000195011">
    <property type="component" value="Unassembled WGS sequence"/>
</dbReference>
<organism evidence="3 4">
    <name type="scientific">Clavibacter michiganensis</name>
    <dbReference type="NCBI Taxonomy" id="28447"/>
    <lineage>
        <taxon>Bacteria</taxon>
        <taxon>Bacillati</taxon>
        <taxon>Actinomycetota</taxon>
        <taxon>Actinomycetes</taxon>
        <taxon>Micrococcales</taxon>
        <taxon>Microbacteriaceae</taxon>
        <taxon>Clavibacter</taxon>
    </lineage>
</organism>
<dbReference type="AlphaFoldDB" id="A0A251YCE9"/>
<feature type="transmembrane region" description="Helical" evidence="2">
    <location>
        <begin position="186"/>
        <end position="204"/>
    </location>
</feature>
<feature type="compositionally biased region" description="Low complexity" evidence="1">
    <location>
        <begin position="35"/>
        <end position="48"/>
    </location>
</feature>
<feature type="transmembrane region" description="Helical" evidence="2">
    <location>
        <begin position="239"/>
        <end position="262"/>
    </location>
</feature>
<evidence type="ECO:0008006" key="5">
    <source>
        <dbReference type="Google" id="ProtNLM"/>
    </source>
</evidence>
<keyword evidence="2" id="KW-0472">Membrane</keyword>
<proteinExistence type="predicted"/>
<name>A0A251YCE9_9MICO</name>
<gene>
    <name evidence="3" type="ORF">BFL36_10915</name>
</gene>
<keyword evidence="2" id="KW-1133">Transmembrane helix</keyword>